<comment type="pathway">
    <text evidence="4">Glycan metabolism; heparan sulfate biosynthesis.</text>
</comment>
<evidence type="ECO:0000256" key="11">
    <source>
        <dbReference type="ARBA" id="ARBA00022824"/>
    </source>
</evidence>
<dbReference type="GO" id="GO:0005789">
    <property type="term" value="C:endoplasmic reticulum membrane"/>
    <property type="evidence" value="ECO:0007669"/>
    <property type="project" value="UniProtKB-SubCell"/>
</dbReference>
<comment type="similarity">
    <text evidence="5">Belongs to the glycosyltransferase 14 family. XylT subfamily.</text>
</comment>
<comment type="pathway">
    <text evidence="3">Glycan metabolism; chondroitin sulfate biosynthesis.</text>
</comment>
<gene>
    <name evidence="23" type="ORF">P5673_005938</name>
</gene>
<evidence type="ECO:0000256" key="9">
    <source>
        <dbReference type="ARBA" id="ARBA00022692"/>
    </source>
</evidence>
<dbReference type="GO" id="GO:0000139">
    <property type="term" value="C:Golgi membrane"/>
    <property type="evidence" value="ECO:0007669"/>
    <property type="project" value="UniProtKB-SubCell"/>
</dbReference>
<feature type="transmembrane region" description="Helical" evidence="21">
    <location>
        <begin position="5"/>
        <end position="27"/>
    </location>
</feature>
<dbReference type="PANTHER" id="PTHR46025">
    <property type="entry name" value="XYLOSYLTRANSFERASE OXT"/>
    <property type="match status" value="1"/>
</dbReference>
<keyword evidence="12" id="KW-0735">Signal-anchor</keyword>
<evidence type="ECO:0000256" key="4">
    <source>
        <dbReference type="ARBA" id="ARBA00005093"/>
    </source>
</evidence>
<evidence type="ECO:0000256" key="21">
    <source>
        <dbReference type="SAM" id="Phobius"/>
    </source>
</evidence>
<evidence type="ECO:0000259" key="22">
    <source>
        <dbReference type="Pfam" id="PF12529"/>
    </source>
</evidence>
<evidence type="ECO:0000256" key="2">
    <source>
        <dbReference type="ARBA" id="ARBA00004648"/>
    </source>
</evidence>
<evidence type="ECO:0000256" key="7">
    <source>
        <dbReference type="ARBA" id="ARBA00022676"/>
    </source>
</evidence>
<keyword evidence="15 21" id="KW-0472">Membrane</keyword>
<keyword evidence="10" id="KW-0479">Metal-binding</keyword>
<dbReference type="GO" id="GO:0015012">
    <property type="term" value="P:heparan sulfate proteoglycan biosynthetic process"/>
    <property type="evidence" value="ECO:0007669"/>
    <property type="project" value="TreeGrafter"/>
</dbReference>
<feature type="region of interest" description="Disordered" evidence="20">
    <location>
        <begin position="720"/>
        <end position="743"/>
    </location>
</feature>
<evidence type="ECO:0000256" key="6">
    <source>
        <dbReference type="ARBA" id="ARBA00011972"/>
    </source>
</evidence>
<proteinExistence type="inferred from homology"/>
<keyword evidence="8" id="KW-0808">Transferase</keyword>
<dbReference type="Pfam" id="PF02485">
    <property type="entry name" value="Branch"/>
    <property type="match status" value="1"/>
</dbReference>
<dbReference type="GO" id="GO:0046872">
    <property type="term" value="F:metal ion binding"/>
    <property type="evidence" value="ECO:0007669"/>
    <property type="project" value="UniProtKB-KW"/>
</dbReference>
<feature type="domain" description="Xylosyltransferase C-terminal" evidence="22">
    <location>
        <begin position="386"/>
        <end position="571"/>
    </location>
</feature>
<evidence type="ECO:0000256" key="17">
    <source>
        <dbReference type="ARBA" id="ARBA00023180"/>
    </source>
</evidence>
<feature type="region of interest" description="Disordered" evidence="20">
    <location>
        <begin position="55"/>
        <end position="78"/>
    </location>
</feature>
<accession>A0AAD9QX69</accession>
<dbReference type="EMBL" id="JARQWQ010000010">
    <property type="protein sequence ID" value="KAK2569055.1"/>
    <property type="molecule type" value="Genomic_DNA"/>
</dbReference>
<evidence type="ECO:0000256" key="5">
    <source>
        <dbReference type="ARBA" id="ARBA00010195"/>
    </source>
</evidence>
<keyword evidence="7" id="KW-0328">Glycosyltransferase</keyword>
<evidence type="ECO:0000256" key="14">
    <source>
        <dbReference type="ARBA" id="ARBA00023034"/>
    </source>
</evidence>
<dbReference type="InterPro" id="IPR024448">
    <property type="entry name" value="XylT_C"/>
</dbReference>
<evidence type="ECO:0000256" key="13">
    <source>
        <dbReference type="ARBA" id="ARBA00022989"/>
    </source>
</evidence>
<keyword evidence="24" id="KW-1185">Reference proteome</keyword>
<evidence type="ECO:0000256" key="12">
    <source>
        <dbReference type="ARBA" id="ARBA00022968"/>
    </source>
</evidence>
<protein>
    <recommendedName>
        <fullName evidence="6">protein xylosyltransferase</fullName>
        <ecNumber evidence="6">2.4.2.26</ecNumber>
    </recommendedName>
    <alternativeName>
        <fullName evidence="18">Peptide O-xylosyltransferase</fullName>
    </alternativeName>
</protein>
<evidence type="ECO:0000256" key="18">
    <source>
        <dbReference type="ARBA" id="ARBA00042865"/>
    </source>
</evidence>
<dbReference type="PANTHER" id="PTHR46025:SF3">
    <property type="entry name" value="XYLOSYLTRANSFERASE OXT"/>
    <property type="match status" value="1"/>
</dbReference>
<evidence type="ECO:0000256" key="1">
    <source>
        <dbReference type="ARBA" id="ARBA00004323"/>
    </source>
</evidence>
<dbReference type="EC" id="2.4.2.26" evidence="6"/>
<keyword evidence="17" id="KW-0325">Glycoprotein</keyword>
<comment type="subcellular location">
    <subcellularLocation>
        <location evidence="2">Endoplasmic reticulum membrane</location>
        <topology evidence="2">Single-pass type II membrane protein</topology>
    </subcellularLocation>
    <subcellularLocation>
        <location evidence="1">Golgi apparatus membrane</location>
        <topology evidence="1">Single-pass type II membrane protein</topology>
    </subcellularLocation>
</comment>
<sequence>MKFGIVRFIIAIILLIVIIQVLTTIYFSSTHWPDEHVEIGNHHVGRLHKIRAHVDATQVPGHNNNRSPREEESEKDSKPAVLEVPFVPPCEVKHKDAVSALRRVKSEACKRLIYKTACLSEAKKLYNLNIKRTCPVPREKGSPAKWIDVANTPYGNPIRVAFVITLHGRAFRQVKRLFKAIYHTNHYFFFHIDSRSDYLRREVLKMIRNFPNAAVAPWSMATIWGGASLLKMLLKCMEDLMSKKEWKWDFFINLSESDYPIKHNSALVEFLRARRDFNFLKPHGRELARFIKKQGLDRTFLECDEHMWRLGNRSLPPEIDIDGGSDWIALNRKFCHYLYKHIVDWCGCSPNDFKPEDMPRLKTQNQNYFARKFEAIVNQEVINQLDSWLYGSYPADMKGINYYWENIFHHEDSITKTSDVFRTFFQSFVRIGIKNAKMKSTRGNKDHSCLTGGNGKIREVTVLNQHDQFSGVLALFDVELPSGNGATRVVTMETWMAPLSHEELLNLNMSRGPQRLVGLEVGTIWDQKERVFRNLAHLMGPWDDPVLVHHWVHGKEFDVKIMWVDPINVVTGVYEMKVIDNWVVSFHKPTFKKPMRPGKWTVKMVYTRKGEDMVIGQISFLVISMTFSKGKAISSQDAMAANSGPPGGIYNSNDFIIEFDREANNTEALAKKAAENSRKSGSDLDDWVDSEVDYFWTVESLCSPNGQIPGCTDIPLCESTSWSSRSPDPKSELGRVNAHGRLR</sequence>
<feature type="compositionally biased region" description="Basic and acidic residues" evidence="20">
    <location>
        <begin position="67"/>
        <end position="78"/>
    </location>
</feature>
<evidence type="ECO:0000256" key="15">
    <source>
        <dbReference type="ARBA" id="ARBA00023136"/>
    </source>
</evidence>
<dbReference type="InterPro" id="IPR043538">
    <property type="entry name" value="XYLT"/>
</dbReference>
<evidence type="ECO:0000256" key="3">
    <source>
        <dbReference type="ARBA" id="ARBA00004840"/>
    </source>
</evidence>
<keyword evidence="9 21" id="KW-0812">Transmembrane</keyword>
<reference evidence="23" key="2">
    <citation type="journal article" date="2023" name="Science">
        <title>Genomic signatures of disease resistance in endangered staghorn corals.</title>
        <authorList>
            <person name="Vollmer S.V."/>
            <person name="Selwyn J.D."/>
            <person name="Despard B.A."/>
            <person name="Roesel C.L."/>
        </authorList>
    </citation>
    <scope>NUCLEOTIDE SEQUENCE</scope>
    <source>
        <strain evidence="23">K2</strain>
    </source>
</reference>
<reference evidence="23" key="1">
    <citation type="journal article" date="2023" name="G3 (Bethesda)">
        <title>Whole genome assembly and annotation of the endangered Caribbean coral Acropora cervicornis.</title>
        <authorList>
            <person name="Selwyn J.D."/>
            <person name="Vollmer S.V."/>
        </authorList>
    </citation>
    <scope>NUCLEOTIDE SEQUENCE</scope>
    <source>
        <strain evidence="23">K2</strain>
    </source>
</reference>
<name>A0AAD9QX69_ACRCE</name>
<keyword evidence="16" id="KW-1015">Disulfide bond</keyword>
<dbReference type="InterPro" id="IPR003406">
    <property type="entry name" value="Glyco_trans_14"/>
</dbReference>
<dbReference type="GO" id="GO:0030158">
    <property type="term" value="F:protein xylosyltransferase activity"/>
    <property type="evidence" value="ECO:0007669"/>
    <property type="project" value="UniProtKB-EC"/>
</dbReference>
<evidence type="ECO:0000256" key="19">
    <source>
        <dbReference type="ARBA" id="ARBA00047847"/>
    </source>
</evidence>
<evidence type="ECO:0000256" key="10">
    <source>
        <dbReference type="ARBA" id="ARBA00022723"/>
    </source>
</evidence>
<dbReference type="AlphaFoldDB" id="A0AAD9QX69"/>
<evidence type="ECO:0000256" key="8">
    <source>
        <dbReference type="ARBA" id="ARBA00022679"/>
    </source>
</evidence>
<evidence type="ECO:0000256" key="16">
    <source>
        <dbReference type="ARBA" id="ARBA00023157"/>
    </source>
</evidence>
<keyword evidence="14" id="KW-0333">Golgi apparatus</keyword>
<comment type="caution">
    <text evidence="23">The sequence shown here is derived from an EMBL/GenBank/DDBJ whole genome shotgun (WGS) entry which is preliminary data.</text>
</comment>
<evidence type="ECO:0000256" key="20">
    <source>
        <dbReference type="SAM" id="MobiDB-lite"/>
    </source>
</evidence>
<dbReference type="Pfam" id="PF12529">
    <property type="entry name" value="Xylo_C"/>
    <property type="match status" value="1"/>
</dbReference>
<comment type="catalytic activity">
    <reaction evidence="19">
        <text>UDP-alpha-D-xylose + L-seryl-[protein] = 3-O-(beta-D-xylosyl)-L-seryl-[protein] + UDP + H(+)</text>
        <dbReference type="Rhea" id="RHEA:50192"/>
        <dbReference type="Rhea" id="RHEA-COMP:9863"/>
        <dbReference type="Rhea" id="RHEA-COMP:12567"/>
        <dbReference type="ChEBI" id="CHEBI:15378"/>
        <dbReference type="ChEBI" id="CHEBI:29999"/>
        <dbReference type="ChEBI" id="CHEBI:57632"/>
        <dbReference type="ChEBI" id="CHEBI:58223"/>
        <dbReference type="ChEBI" id="CHEBI:132085"/>
        <dbReference type="EC" id="2.4.2.26"/>
    </reaction>
</comment>
<keyword evidence="11" id="KW-0256">Endoplasmic reticulum</keyword>
<dbReference type="GO" id="GO:0050650">
    <property type="term" value="P:chondroitin sulfate proteoglycan biosynthetic process"/>
    <property type="evidence" value="ECO:0007669"/>
    <property type="project" value="TreeGrafter"/>
</dbReference>
<keyword evidence="13 21" id="KW-1133">Transmembrane helix</keyword>
<evidence type="ECO:0000313" key="24">
    <source>
        <dbReference type="Proteomes" id="UP001249851"/>
    </source>
</evidence>
<dbReference type="Proteomes" id="UP001249851">
    <property type="component" value="Unassembled WGS sequence"/>
</dbReference>
<evidence type="ECO:0000313" key="23">
    <source>
        <dbReference type="EMBL" id="KAK2569055.1"/>
    </source>
</evidence>
<organism evidence="23 24">
    <name type="scientific">Acropora cervicornis</name>
    <name type="common">Staghorn coral</name>
    <dbReference type="NCBI Taxonomy" id="6130"/>
    <lineage>
        <taxon>Eukaryota</taxon>
        <taxon>Metazoa</taxon>
        <taxon>Cnidaria</taxon>
        <taxon>Anthozoa</taxon>
        <taxon>Hexacorallia</taxon>
        <taxon>Scleractinia</taxon>
        <taxon>Astrocoeniina</taxon>
        <taxon>Acroporidae</taxon>
        <taxon>Acropora</taxon>
    </lineage>
</organism>